<dbReference type="GO" id="GO:0051287">
    <property type="term" value="F:NAD binding"/>
    <property type="evidence" value="ECO:0007669"/>
    <property type="project" value="InterPro"/>
</dbReference>
<feature type="binding site" evidence="7">
    <location>
        <position position="160"/>
    </location>
    <ligand>
        <name>a divalent metal cation</name>
        <dbReference type="ChEBI" id="CHEBI:60240"/>
    </ligand>
</feature>
<evidence type="ECO:0000259" key="9">
    <source>
        <dbReference type="SMART" id="SM01274"/>
    </source>
</evidence>
<protein>
    <submittedName>
        <fullName evidence="10">NADP-dependent malic enzyme</fullName>
        <ecNumber evidence="10">1.1.1.40</ecNumber>
    </submittedName>
</protein>
<dbReference type="InterPro" id="IPR015884">
    <property type="entry name" value="Malic_enzyme_CS"/>
</dbReference>
<comment type="cofactor">
    <cofactor evidence="1">
        <name>Mn(2+)</name>
        <dbReference type="ChEBI" id="CHEBI:29035"/>
    </cofactor>
</comment>
<feature type="domain" description="Malic enzyme N-terminal" evidence="9">
    <location>
        <begin position="16"/>
        <end position="149"/>
    </location>
</feature>
<feature type="binding site" evidence="6">
    <location>
        <position position="316"/>
    </location>
    <ligand>
        <name>(S)-malate</name>
        <dbReference type="ChEBI" id="CHEBI:15589"/>
    </ligand>
</feature>
<dbReference type="SUPFAM" id="SSF51735">
    <property type="entry name" value="NAD(P)-binding Rossmann-fold domains"/>
    <property type="match status" value="1"/>
</dbReference>
<evidence type="ECO:0000313" key="11">
    <source>
        <dbReference type="Proteomes" id="UP000012063"/>
    </source>
</evidence>
<feature type="binding site" evidence="7">
    <location>
        <position position="135"/>
    </location>
    <ligand>
        <name>a divalent metal cation</name>
        <dbReference type="ChEBI" id="CHEBI:60240"/>
    </ligand>
</feature>
<dbReference type="SUPFAM" id="SSF53223">
    <property type="entry name" value="Aminoacid dehydrogenase-like, N-terminal domain"/>
    <property type="match status" value="1"/>
</dbReference>
<dbReference type="eggNOG" id="COG0281">
    <property type="taxonomic scope" value="Bacteria"/>
</dbReference>
<dbReference type="InterPro" id="IPR037062">
    <property type="entry name" value="Malic_N_dom_sf"/>
</dbReference>
<feature type="binding site" evidence="6">
    <location>
        <position position="286"/>
    </location>
    <ligand>
        <name>(S)-malate</name>
        <dbReference type="ChEBI" id="CHEBI:15589"/>
    </ligand>
</feature>
<dbReference type="EC" id="1.1.1.40" evidence="10"/>
<name>M5DZ70_9FIRM</name>
<evidence type="ECO:0000256" key="5">
    <source>
        <dbReference type="PIRSR" id="PIRSR000106-1"/>
    </source>
</evidence>
<dbReference type="Pfam" id="PF00390">
    <property type="entry name" value="malic"/>
    <property type="match status" value="1"/>
</dbReference>
<feature type="active site" description="Proton donor" evidence="5">
    <location>
        <position position="37"/>
    </location>
</feature>
<dbReference type="InParanoid" id="M5DZ70"/>
<dbReference type="InterPro" id="IPR012302">
    <property type="entry name" value="Malic_NAD-bd"/>
</dbReference>
<dbReference type="PANTHER" id="PTHR43237">
    <property type="entry name" value="NADP-DEPENDENT MALIC ENZYME"/>
    <property type="match status" value="1"/>
</dbReference>
<dbReference type="InterPro" id="IPR051674">
    <property type="entry name" value="Malate_Decarboxylase"/>
</dbReference>
<dbReference type="PIRSF" id="PIRSF000106">
    <property type="entry name" value="ME"/>
    <property type="match status" value="1"/>
</dbReference>
<dbReference type="Pfam" id="PF03949">
    <property type="entry name" value="Malic_M"/>
    <property type="match status" value="1"/>
</dbReference>
<dbReference type="Proteomes" id="UP000012063">
    <property type="component" value="Unassembled WGS sequence"/>
</dbReference>
<comment type="caution">
    <text evidence="10">The sequence shown here is derived from an EMBL/GenBank/DDBJ whole genome shotgun (WGS) entry which is preliminary data.</text>
</comment>
<evidence type="ECO:0000256" key="4">
    <source>
        <dbReference type="ARBA" id="ARBA00023002"/>
    </source>
</evidence>
<feature type="binding site" evidence="7">
    <location>
        <position position="134"/>
    </location>
    <ligand>
        <name>a divalent metal cation</name>
        <dbReference type="ChEBI" id="CHEBI:60240"/>
    </ligand>
</feature>
<dbReference type="InterPro" id="IPR012301">
    <property type="entry name" value="Malic_N_dom"/>
</dbReference>
<evidence type="ECO:0000259" key="8">
    <source>
        <dbReference type="SMART" id="SM00919"/>
    </source>
</evidence>
<sequence>MENLKEKALKMHEEKMGKLKVAGKVKVENEDDLTLAYSPGVAYPCLAIAENSNDVYKYTNKSNFVAIVSNGTAVLGLGNIGADASIPVMEGKSVLFKEFGAIDGFPICLDSEDLEEIINTVKLLEPVFGGINLEDIKAPECFIIEEKLKEEMNIPVFHDDQHGTAIITLGALMNSIKILDKKFKDLKVVINGAGAAGISMAGIIMEKGAENVILLDRCGALYEGRGNMNEIKEKIAKITNPDKEKGKLGDVINGADVFLGVSVANVMTEEMVKDMADDPIVFPMANPDPEIDPELAFKAGARIVGTGRSDYPNQINNVLAFPGIFRGALDVRATDINMEMKLAAAQALADLVSEKELTEEYVIPKPFDSRVGPHVAAAVAEAAVKSGVARIELSYEEAYKKAEEKLGEE</sequence>
<gene>
    <name evidence="10" type="ORF">HSACCH_01007</name>
</gene>
<dbReference type="SMART" id="SM01274">
    <property type="entry name" value="malic"/>
    <property type="match status" value="1"/>
</dbReference>
<dbReference type="PROSITE" id="PS00331">
    <property type="entry name" value="MALIC_ENZYMES"/>
    <property type="match status" value="1"/>
</dbReference>
<keyword evidence="3 7" id="KW-0479">Metal-binding</keyword>
<dbReference type="InterPro" id="IPR045213">
    <property type="entry name" value="Malic_NAD-bd_bact_type"/>
</dbReference>
<evidence type="ECO:0000313" key="10">
    <source>
        <dbReference type="EMBL" id="CCU78942.1"/>
    </source>
</evidence>
<dbReference type="EMBL" id="CAUI01000010">
    <property type="protein sequence ID" value="CCU78942.1"/>
    <property type="molecule type" value="Genomic_DNA"/>
</dbReference>
<evidence type="ECO:0000256" key="2">
    <source>
        <dbReference type="ARBA" id="ARBA00008785"/>
    </source>
</evidence>
<keyword evidence="4 10" id="KW-0560">Oxidoreductase</keyword>
<dbReference type="FunFam" id="3.40.50.10380:FF:000003">
    <property type="entry name" value="NADP-dependent malic enzyme"/>
    <property type="match status" value="1"/>
</dbReference>
<evidence type="ECO:0000256" key="3">
    <source>
        <dbReference type="ARBA" id="ARBA00022723"/>
    </source>
</evidence>
<dbReference type="GO" id="GO:0004473">
    <property type="term" value="F:malate dehydrogenase (decarboxylating) (NADP+) activity"/>
    <property type="evidence" value="ECO:0007669"/>
    <property type="project" value="UniProtKB-EC"/>
</dbReference>
<keyword evidence="11" id="KW-1185">Reference proteome</keyword>
<reference evidence="11" key="1">
    <citation type="journal article" date="2013" name="Genome Announc.">
        <title>Genome Sequence of Halanaerobium saccharolyticum subsp. saccharolyticum Strain DSM 6643T, a Halophilic Hydrogen-Producing Bacterium.</title>
        <authorList>
            <person name="Kivisto A."/>
            <person name="Larjo A."/>
            <person name="Ciranna A."/>
            <person name="Santala V."/>
            <person name="Roos C."/>
            <person name="Karp M."/>
        </authorList>
    </citation>
    <scope>NUCLEOTIDE SEQUENCE [LARGE SCALE GENOMIC DNA]</scope>
    <source>
        <strain evidence="11">DSM 6643</strain>
    </source>
</reference>
<dbReference type="InterPro" id="IPR046346">
    <property type="entry name" value="Aminoacid_DH-like_N_sf"/>
</dbReference>
<proteinExistence type="inferred from homology"/>
<comment type="cofactor">
    <cofactor evidence="7">
        <name>Mg(2+)</name>
        <dbReference type="ChEBI" id="CHEBI:18420"/>
    </cofactor>
    <cofactor evidence="7">
        <name>Mn(2+)</name>
        <dbReference type="ChEBI" id="CHEBI:29035"/>
    </cofactor>
    <text evidence="7">Divalent metal cations. Prefers magnesium or manganese.</text>
</comment>
<evidence type="ECO:0000256" key="7">
    <source>
        <dbReference type="PIRSR" id="PIRSR000106-3"/>
    </source>
</evidence>
<comment type="similarity">
    <text evidence="2">Belongs to the malic enzymes family.</text>
</comment>
<dbReference type="InterPro" id="IPR001891">
    <property type="entry name" value="Malic_OxRdtase"/>
</dbReference>
<dbReference type="Gene3D" id="3.40.50.720">
    <property type="entry name" value="NAD(P)-binding Rossmann-like Domain"/>
    <property type="match status" value="1"/>
</dbReference>
<dbReference type="AlphaFoldDB" id="M5DZ70"/>
<dbReference type="FunFam" id="3.40.50.720:FF:000095">
    <property type="entry name" value="NADP-dependent malic enzyme"/>
    <property type="match status" value="1"/>
</dbReference>
<dbReference type="GO" id="GO:0046872">
    <property type="term" value="F:metal ion binding"/>
    <property type="evidence" value="ECO:0007669"/>
    <property type="project" value="UniProtKB-KW"/>
</dbReference>
<dbReference type="SMART" id="SM00919">
    <property type="entry name" value="Malic_M"/>
    <property type="match status" value="1"/>
</dbReference>
<feature type="active site" description="Proton acceptor" evidence="5">
    <location>
        <position position="92"/>
    </location>
</feature>
<feature type="domain" description="Malic enzyme NAD-binding" evidence="8">
    <location>
        <begin position="161"/>
        <end position="384"/>
    </location>
</feature>
<organism evidence="10 11">
    <name type="scientific">Halanaerobium saccharolyticum subsp. saccharolyticum DSM 6643</name>
    <dbReference type="NCBI Taxonomy" id="1293054"/>
    <lineage>
        <taxon>Bacteria</taxon>
        <taxon>Bacillati</taxon>
        <taxon>Bacillota</taxon>
        <taxon>Clostridia</taxon>
        <taxon>Halanaerobiales</taxon>
        <taxon>Halanaerobiaceae</taxon>
        <taxon>Halanaerobium</taxon>
    </lineage>
</organism>
<dbReference type="STRING" id="1293054.HSACCH_01007"/>
<accession>M5DZ70</accession>
<dbReference type="InterPro" id="IPR036291">
    <property type="entry name" value="NAD(P)-bd_dom_sf"/>
</dbReference>
<dbReference type="FunCoup" id="M5DZ70">
    <property type="interactions" value="255"/>
</dbReference>
<dbReference type="Gene3D" id="3.40.50.10380">
    <property type="entry name" value="Malic enzyme, N-terminal domain"/>
    <property type="match status" value="1"/>
</dbReference>
<dbReference type="PANTHER" id="PTHR43237:SF4">
    <property type="entry name" value="NADP-DEPENDENT MALIC ENZYME"/>
    <property type="match status" value="1"/>
</dbReference>
<evidence type="ECO:0000256" key="1">
    <source>
        <dbReference type="ARBA" id="ARBA00001936"/>
    </source>
</evidence>
<dbReference type="CDD" id="cd05311">
    <property type="entry name" value="NAD_bind_2_malic_enz"/>
    <property type="match status" value="1"/>
</dbReference>
<evidence type="ECO:0000256" key="6">
    <source>
        <dbReference type="PIRSR" id="PIRSR000106-2"/>
    </source>
</evidence>